<evidence type="ECO:0000256" key="6">
    <source>
        <dbReference type="ARBA" id="ARBA00022918"/>
    </source>
</evidence>
<dbReference type="Pfam" id="PF17921">
    <property type="entry name" value="Integrase_H2C2"/>
    <property type="match status" value="1"/>
</dbReference>
<dbReference type="GO" id="GO:0004519">
    <property type="term" value="F:endonuclease activity"/>
    <property type="evidence" value="ECO:0007669"/>
    <property type="project" value="UniProtKB-KW"/>
</dbReference>
<feature type="domain" description="Reverse transcriptase RNase H-like" evidence="7">
    <location>
        <begin position="75"/>
        <end position="172"/>
    </location>
</feature>
<dbReference type="FunFam" id="3.10.20.370:FF:000001">
    <property type="entry name" value="Retrovirus-related Pol polyprotein from transposon 17.6-like protein"/>
    <property type="match status" value="1"/>
</dbReference>
<evidence type="ECO:0000259" key="8">
    <source>
        <dbReference type="Pfam" id="PF17921"/>
    </source>
</evidence>
<dbReference type="Pfam" id="PF17917">
    <property type="entry name" value="RT_RNaseH"/>
    <property type="match status" value="1"/>
</dbReference>
<dbReference type="InterPro" id="IPR043128">
    <property type="entry name" value="Rev_trsase/Diguanyl_cyclase"/>
</dbReference>
<name>A0AA38T0T7_9ASTR</name>
<protein>
    <recommendedName>
        <fullName evidence="11">Reverse transcriptase domain-containing protein</fullName>
    </recommendedName>
</protein>
<evidence type="ECO:0000256" key="5">
    <source>
        <dbReference type="ARBA" id="ARBA00022801"/>
    </source>
</evidence>
<dbReference type="EMBL" id="JARYMX010000007">
    <property type="protein sequence ID" value="KAJ9542063.1"/>
    <property type="molecule type" value="Genomic_DNA"/>
</dbReference>
<dbReference type="AlphaFoldDB" id="A0AA38T0T7"/>
<evidence type="ECO:0000313" key="9">
    <source>
        <dbReference type="EMBL" id="KAJ9542063.1"/>
    </source>
</evidence>
<keyword evidence="5" id="KW-0378">Hydrolase</keyword>
<gene>
    <name evidence="9" type="ORF">OSB04_028569</name>
</gene>
<keyword evidence="2" id="KW-0548">Nucleotidyltransferase</keyword>
<dbReference type="PANTHER" id="PTHR37984">
    <property type="entry name" value="PROTEIN CBG26694"/>
    <property type="match status" value="1"/>
</dbReference>
<organism evidence="9 10">
    <name type="scientific">Centaurea solstitialis</name>
    <name type="common">yellow star-thistle</name>
    <dbReference type="NCBI Taxonomy" id="347529"/>
    <lineage>
        <taxon>Eukaryota</taxon>
        <taxon>Viridiplantae</taxon>
        <taxon>Streptophyta</taxon>
        <taxon>Embryophyta</taxon>
        <taxon>Tracheophyta</taxon>
        <taxon>Spermatophyta</taxon>
        <taxon>Magnoliopsida</taxon>
        <taxon>eudicotyledons</taxon>
        <taxon>Gunneridae</taxon>
        <taxon>Pentapetalae</taxon>
        <taxon>asterids</taxon>
        <taxon>campanulids</taxon>
        <taxon>Asterales</taxon>
        <taxon>Asteraceae</taxon>
        <taxon>Carduoideae</taxon>
        <taxon>Cardueae</taxon>
        <taxon>Centaureinae</taxon>
        <taxon>Centaurea</taxon>
    </lineage>
</organism>
<feature type="domain" description="Integrase zinc-binding" evidence="8">
    <location>
        <begin position="262"/>
        <end position="317"/>
    </location>
</feature>
<dbReference type="Proteomes" id="UP001172457">
    <property type="component" value="Chromosome 7"/>
</dbReference>
<evidence type="ECO:0000256" key="1">
    <source>
        <dbReference type="ARBA" id="ARBA00022679"/>
    </source>
</evidence>
<keyword evidence="3" id="KW-0540">Nuclease</keyword>
<keyword evidence="6" id="KW-0695">RNA-directed DNA polymerase</keyword>
<evidence type="ECO:0000256" key="4">
    <source>
        <dbReference type="ARBA" id="ARBA00022759"/>
    </source>
</evidence>
<dbReference type="GO" id="GO:0016787">
    <property type="term" value="F:hydrolase activity"/>
    <property type="evidence" value="ECO:0007669"/>
    <property type="project" value="UniProtKB-KW"/>
</dbReference>
<evidence type="ECO:0008006" key="11">
    <source>
        <dbReference type="Google" id="ProtNLM"/>
    </source>
</evidence>
<dbReference type="InterPro" id="IPR041588">
    <property type="entry name" value="Integrase_H2C2"/>
</dbReference>
<dbReference type="SUPFAM" id="SSF56672">
    <property type="entry name" value="DNA/RNA polymerases"/>
    <property type="match status" value="1"/>
</dbReference>
<dbReference type="Gene3D" id="1.10.340.70">
    <property type="match status" value="1"/>
</dbReference>
<dbReference type="PANTHER" id="PTHR37984:SF5">
    <property type="entry name" value="PROTEIN NYNRIN-LIKE"/>
    <property type="match status" value="1"/>
</dbReference>
<keyword evidence="1" id="KW-0808">Transferase</keyword>
<dbReference type="InterPro" id="IPR041373">
    <property type="entry name" value="RT_RNaseH"/>
</dbReference>
<dbReference type="FunFam" id="1.10.340.70:FF:000001">
    <property type="entry name" value="Retrovirus-related Pol polyprotein from transposon gypsy-like Protein"/>
    <property type="match status" value="1"/>
</dbReference>
<evidence type="ECO:0000259" key="7">
    <source>
        <dbReference type="Pfam" id="PF17917"/>
    </source>
</evidence>
<dbReference type="InterPro" id="IPR050951">
    <property type="entry name" value="Retrovirus_Pol_polyprotein"/>
</dbReference>
<sequence length="335" mass="38745">MEVKEESQASKSKSKHLIEKSNINGRFIANFSKIAQPLTTLTQKDKKFGEKQEEAFQLLKHKLCNAPILALPKGTDNFVVYCDASHQGSGCVLMQNEKVIAYASRKLKVHEKNYTTHDLERGAVVFAVKIRRHYLYGTKCTIFTDHKSLQHILDKKMLNMRQRKWVELLNDYDCETKYHPGKANVVAEALSRKERVKPSRARAMGIVVQTSLKNQILEAQEEALKVENLKTETLHQLEKELVVRSDGVRYFKDRVWIPKVDQLRSTIMDEAHQTKYSVHTGADKMYKGLKEHYWWPGMKKDITLYVSKCMTCARIKAENQKPSGLLQQPEIPEWK</sequence>
<dbReference type="CDD" id="cd09274">
    <property type="entry name" value="RNase_HI_RT_Ty3"/>
    <property type="match status" value="1"/>
</dbReference>
<proteinExistence type="predicted"/>
<dbReference type="GO" id="GO:0003964">
    <property type="term" value="F:RNA-directed DNA polymerase activity"/>
    <property type="evidence" value="ECO:0007669"/>
    <property type="project" value="UniProtKB-KW"/>
</dbReference>
<keyword evidence="4" id="KW-0255">Endonuclease</keyword>
<evidence type="ECO:0000256" key="3">
    <source>
        <dbReference type="ARBA" id="ARBA00022722"/>
    </source>
</evidence>
<dbReference type="Gene3D" id="3.30.70.270">
    <property type="match status" value="1"/>
</dbReference>
<keyword evidence="10" id="KW-1185">Reference proteome</keyword>
<accession>A0AA38T0T7</accession>
<dbReference type="InterPro" id="IPR043502">
    <property type="entry name" value="DNA/RNA_pol_sf"/>
</dbReference>
<evidence type="ECO:0000313" key="10">
    <source>
        <dbReference type="Proteomes" id="UP001172457"/>
    </source>
</evidence>
<reference evidence="9" key="1">
    <citation type="submission" date="2023-03" db="EMBL/GenBank/DDBJ databases">
        <title>Chromosome-scale reference genome and RAD-based genetic map of yellow starthistle (Centaurea solstitialis) reveal putative structural variation and QTLs associated with invader traits.</title>
        <authorList>
            <person name="Reatini B."/>
            <person name="Cang F.A."/>
            <person name="Jiang Q."/>
            <person name="Mckibben M.T.W."/>
            <person name="Barker M.S."/>
            <person name="Rieseberg L.H."/>
            <person name="Dlugosch K.M."/>
        </authorList>
    </citation>
    <scope>NUCLEOTIDE SEQUENCE</scope>
    <source>
        <strain evidence="9">CAN-66</strain>
        <tissue evidence="9">Leaf</tissue>
    </source>
</reference>
<comment type="caution">
    <text evidence="9">The sequence shown here is derived from an EMBL/GenBank/DDBJ whole genome shotgun (WGS) entry which is preliminary data.</text>
</comment>
<evidence type="ECO:0000256" key="2">
    <source>
        <dbReference type="ARBA" id="ARBA00022695"/>
    </source>
</evidence>